<sequence>MPADGMGNPHDVIIDIPLNDAPSRGGNLSSSDARKWSSHNQTPDETIVSEKAGLVTTRGPGRRRRRREDTSASDNTITEAMGKPAESPEDGTLNRMGRIYQAILNFSIVTRYLIYVTPIAVLIAIPIIVGATAAKEARIGGVHIYWFFAWIEVVWLSLWVAKIFAHFLPYVFQFLCGIVSSGTRKYALILRALETPISLVLWSVISLVTFLPIMTLTPGKKENNDTDVKSWEKSIKNILFALLVCSLILLGEKAIVQLISISYHRKQFDTKIKESKRNVYLVGLLFEASRNMFPAYCPEFRDEDAIIFDSLLAQGGQKGGKRGSTMPLRMMRQVGHNVGRIGDKVTAAFGNVASELTGKQVFNPNATHSVVVQALERKRCSEALARRIWMSFVVEGREALYLEDIVEVLGPDHEAEAEECFASLDKDGNGDISLDETILAITEFGRMRKSLNHSMHDVDQAIHVLDNLLLGVAFIIAVLVFISFVTSGFGTVIAAGATTFLSLSFVFATTAQEVLGSCIFLFSKHPFDIGDRVDISDKSYIVERISLLFTVFRSVTDHRITQVPNNILNSLWIDNFTRANAMHEQLTVPVSFDTTFADIQMLREEMERFVRDKDNCRDFQENIDIEVVGVGDMDKLELRVDIRHKSNWSNETVRASRRSKFMCALVLAVRKIPMRAPGVAAEEETKSDDDDGDDNGDNADTKFTGNRKSTQGRGADQPSSRNDDSGQMGLTAAAAAATGGMMKIDSTTPNSAQSTGFDHGRSGSVYQRGSGAAAQSQREAAYAEQLNSRAPTVDATRDEREQGLYRTATNSTQGQQPNAQGGGAGDNTNAPSRGLSTGRRKEGTRTSYNEHGVPSLPAPSPLSPVHSGLTPSTSDVPILGAPTPPSRGSARYEPRPLSQPQSQAQAPQLPYNNNNSNNQGIVSPNPAAYNTYSPANAYDPVHVTGVSAEHTPMRNHRFDSGPPISGITASSNYDFHDRYDPVSPSSLHSPPPPPAPAPAATAPAPGPTSPPQSEAVNRRSSFLAKALRRDLSRKPYAEH</sequence>
<dbReference type="InterPro" id="IPR011992">
    <property type="entry name" value="EF-hand-dom_pair"/>
</dbReference>
<organism evidence="8 9">
    <name type="scientific">Penicillium alfredii</name>
    <dbReference type="NCBI Taxonomy" id="1506179"/>
    <lineage>
        <taxon>Eukaryota</taxon>
        <taxon>Fungi</taxon>
        <taxon>Dikarya</taxon>
        <taxon>Ascomycota</taxon>
        <taxon>Pezizomycotina</taxon>
        <taxon>Eurotiomycetes</taxon>
        <taxon>Eurotiomycetidae</taxon>
        <taxon>Eurotiales</taxon>
        <taxon>Aspergillaceae</taxon>
        <taxon>Penicillium</taxon>
    </lineage>
</organism>
<feature type="compositionally biased region" description="Polar residues" evidence="5">
    <location>
        <begin position="745"/>
        <end position="756"/>
    </location>
</feature>
<dbReference type="GO" id="GO:0005509">
    <property type="term" value="F:calcium ion binding"/>
    <property type="evidence" value="ECO:0007669"/>
    <property type="project" value="InterPro"/>
</dbReference>
<dbReference type="InterPro" id="IPR006685">
    <property type="entry name" value="MscS_channel_2nd"/>
</dbReference>
<feature type="compositionally biased region" description="Acidic residues" evidence="5">
    <location>
        <begin position="681"/>
        <end position="697"/>
    </location>
</feature>
<dbReference type="GO" id="GO:0005262">
    <property type="term" value="F:calcium channel activity"/>
    <property type="evidence" value="ECO:0007669"/>
    <property type="project" value="TreeGrafter"/>
</dbReference>
<evidence type="ECO:0000256" key="3">
    <source>
        <dbReference type="ARBA" id="ARBA00022989"/>
    </source>
</evidence>
<feature type="compositionally biased region" description="Basic and acidic residues" evidence="5">
    <location>
        <begin position="1027"/>
        <end position="1039"/>
    </location>
</feature>
<evidence type="ECO:0000259" key="7">
    <source>
        <dbReference type="PROSITE" id="PS50222"/>
    </source>
</evidence>
<proteinExistence type="predicted"/>
<dbReference type="OrthoDB" id="544685at2759"/>
<feature type="compositionally biased region" description="Low complexity" evidence="5">
    <location>
        <begin position="769"/>
        <end position="784"/>
    </location>
</feature>
<evidence type="ECO:0000313" key="9">
    <source>
        <dbReference type="Proteomes" id="UP001141434"/>
    </source>
</evidence>
<dbReference type="GeneID" id="81392623"/>
<dbReference type="PROSITE" id="PS50222">
    <property type="entry name" value="EF_HAND_2"/>
    <property type="match status" value="1"/>
</dbReference>
<gene>
    <name evidence="8" type="ORF">NUU61_002873</name>
</gene>
<dbReference type="InterPro" id="IPR002048">
    <property type="entry name" value="EF_hand_dom"/>
</dbReference>
<dbReference type="Gene3D" id="2.30.30.60">
    <property type="match status" value="1"/>
</dbReference>
<dbReference type="AlphaFoldDB" id="A0A9W9KH02"/>
<feature type="region of interest" description="Disordered" evidence="5">
    <location>
        <begin position="678"/>
        <end position="728"/>
    </location>
</feature>
<keyword evidence="3 6" id="KW-1133">Transmembrane helix</keyword>
<dbReference type="Pfam" id="PF25886">
    <property type="entry name" value="Msy1"/>
    <property type="match status" value="1"/>
</dbReference>
<reference evidence="8" key="1">
    <citation type="submission" date="2022-11" db="EMBL/GenBank/DDBJ databases">
        <authorList>
            <person name="Petersen C."/>
        </authorList>
    </citation>
    <scope>NUCLEOTIDE SEQUENCE</scope>
    <source>
        <strain evidence="8">IBT 34128</strain>
    </source>
</reference>
<feature type="region of interest" description="Disordered" evidence="5">
    <location>
        <begin position="952"/>
        <end position="1039"/>
    </location>
</feature>
<feature type="domain" description="EF-hand" evidence="7">
    <location>
        <begin position="412"/>
        <end position="447"/>
    </location>
</feature>
<keyword evidence="4 6" id="KW-0472">Membrane</keyword>
<evidence type="ECO:0000313" key="8">
    <source>
        <dbReference type="EMBL" id="KAJ5105526.1"/>
    </source>
</evidence>
<evidence type="ECO:0000256" key="1">
    <source>
        <dbReference type="ARBA" id="ARBA00004370"/>
    </source>
</evidence>
<feature type="transmembrane region" description="Helical" evidence="6">
    <location>
        <begin position="468"/>
        <end position="494"/>
    </location>
</feature>
<feature type="transmembrane region" description="Helical" evidence="6">
    <location>
        <begin position="238"/>
        <end position="263"/>
    </location>
</feature>
<keyword evidence="9" id="KW-1185">Reference proteome</keyword>
<evidence type="ECO:0000256" key="2">
    <source>
        <dbReference type="ARBA" id="ARBA00022692"/>
    </source>
</evidence>
<dbReference type="InterPro" id="IPR010920">
    <property type="entry name" value="LSM_dom_sf"/>
</dbReference>
<dbReference type="RefSeq" id="XP_056514522.1">
    <property type="nucleotide sequence ID" value="XM_056653455.1"/>
</dbReference>
<dbReference type="GO" id="GO:0016020">
    <property type="term" value="C:membrane"/>
    <property type="evidence" value="ECO:0007669"/>
    <property type="project" value="UniProtKB-SubCell"/>
</dbReference>
<evidence type="ECO:0000256" key="6">
    <source>
        <dbReference type="SAM" id="Phobius"/>
    </source>
</evidence>
<feature type="region of interest" description="Disordered" evidence="5">
    <location>
        <begin position="1"/>
        <end position="90"/>
    </location>
</feature>
<dbReference type="SUPFAM" id="SSF47473">
    <property type="entry name" value="EF-hand"/>
    <property type="match status" value="1"/>
</dbReference>
<accession>A0A9W9KH02</accession>
<dbReference type="EMBL" id="JAPMSZ010000004">
    <property type="protein sequence ID" value="KAJ5105526.1"/>
    <property type="molecule type" value="Genomic_DNA"/>
</dbReference>
<dbReference type="GO" id="GO:0006874">
    <property type="term" value="P:intracellular calcium ion homeostasis"/>
    <property type="evidence" value="ECO:0007669"/>
    <property type="project" value="TreeGrafter"/>
</dbReference>
<feature type="transmembrane region" description="Helical" evidence="6">
    <location>
        <begin position="199"/>
        <end position="218"/>
    </location>
</feature>
<feature type="transmembrane region" description="Helical" evidence="6">
    <location>
        <begin position="112"/>
        <end position="132"/>
    </location>
</feature>
<dbReference type="InterPro" id="IPR058650">
    <property type="entry name" value="Msy1/2-like"/>
</dbReference>
<evidence type="ECO:0000256" key="4">
    <source>
        <dbReference type="ARBA" id="ARBA00023136"/>
    </source>
</evidence>
<evidence type="ECO:0000256" key="5">
    <source>
        <dbReference type="SAM" id="MobiDB-lite"/>
    </source>
</evidence>
<dbReference type="Pfam" id="PF00924">
    <property type="entry name" value="MS_channel_2nd"/>
    <property type="match status" value="1"/>
</dbReference>
<feature type="region of interest" description="Disordered" evidence="5">
    <location>
        <begin position="742"/>
        <end position="928"/>
    </location>
</feature>
<dbReference type="PANTHER" id="PTHR31323">
    <property type="entry name" value="MECHANOSENSITIVE ION CHANNEL PROTEIN MSY2"/>
    <property type="match status" value="1"/>
</dbReference>
<keyword evidence="2 6" id="KW-0812">Transmembrane</keyword>
<dbReference type="PANTHER" id="PTHR31323:SF14">
    <property type="entry name" value="MECHANOSENSITIVE ION CHANNEL PROTEIN MSY2"/>
    <property type="match status" value="1"/>
</dbReference>
<name>A0A9W9KH02_9EURO</name>
<dbReference type="Proteomes" id="UP001141434">
    <property type="component" value="Unassembled WGS sequence"/>
</dbReference>
<feature type="compositionally biased region" description="Polar residues" evidence="5">
    <location>
        <begin position="826"/>
        <end position="835"/>
    </location>
</feature>
<dbReference type="InterPro" id="IPR023408">
    <property type="entry name" value="MscS_beta-dom_sf"/>
</dbReference>
<feature type="compositionally biased region" description="Low complexity" evidence="5">
    <location>
        <begin position="896"/>
        <end position="918"/>
    </location>
</feature>
<reference evidence="8" key="2">
    <citation type="journal article" date="2023" name="IMA Fungus">
        <title>Comparative genomic study of the Penicillium genus elucidates a diverse pangenome and 15 lateral gene transfer events.</title>
        <authorList>
            <person name="Petersen C."/>
            <person name="Sorensen T."/>
            <person name="Nielsen M.R."/>
            <person name="Sondergaard T.E."/>
            <person name="Sorensen J.L."/>
            <person name="Fitzpatrick D.A."/>
            <person name="Frisvad J.C."/>
            <person name="Nielsen K.L."/>
        </authorList>
    </citation>
    <scope>NUCLEOTIDE SEQUENCE</scope>
    <source>
        <strain evidence="8">IBT 34128</strain>
    </source>
</reference>
<comment type="subcellular location">
    <subcellularLocation>
        <location evidence="1">Membrane</location>
    </subcellularLocation>
</comment>
<dbReference type="SUPFAM" id="SSF50182">
    <property type="entry name" value="Sm-like ribonucleoproteins"/>
    <property type="match status" value="1"/>
</dbReference>
<protein>
    <recommendedName>
        <fullName evidence="7">EF-hand domain-containing protein</fullName>
    </recommendedName>
</protein>
<feature type="compositionally biased region" description="Polar residues" evidence="5">
    <location>
        <begin position="701"/>
        <end position="720"/>
    </location>
</feature>
<comment type="caution">
    <text evidence="8">The sequence shown here is derived from an EMBL/GenBank/DDBJ whole genome shotgun (WGS) entry which is preliminary data.</text>
</comment>
<dbReference type="Gene3D" id="1.10.238.10">
    <property type="entry name" value="EF-hand"/>
    <property type="match status" value="1"/>
</dbReference>